<evidence type="ECO:0000256" key="4">
    <source>
        <dbReference type="ARBA" id="ARBA00004371"/>
    </source>
</evidence>
<dbReference type="EMBL" id="UFAJ01000619">
    <property type="protein sequence ID" value="SSD61240.1"/>
    <property type="molecule type" value="Genomic_DNA"/>
</dbReference>
<reference evidence="18" key="1">
    <citation type="submission" date="2018-06" db="EMBL/GenBank/DDBJ databases">
        <authorList>
            <person name="Guldener U."/>
        </authorList>
    </citation>
    <scope>NUCLEOTIDE SEQUENCE [LARGE SCALE GENOMIC DNA]</scope>
    <source>
        <strain evidence="18">UTAD17</strain>
    </source>
</reference>
<accession>A0A376BAS3</accession>
<proteinExistence type="predicted"/>
<gene>
    <name evidence="17" type="ORF">SCODWIG_03001</name>
</gene>
<dbReference type="GO" id="GO:0016020">
    <property type="term" value="C:membrane"/>
    <property type="evidence" value="ECO:0007669"/>
    <property type="project" value="UniProtKB-SubCell"/>
</dbReference>
<dbReference type="SUPFAM" id="SSF57850">
    <property type="entry name" value="RING/U-box"/>
    <property type="match status" value="1"/>
</dbReference>
<comment type="catalytic activity">
    <reaction evidence="1">
        <text>S-ubiquitinyl-[E2 ubiquitin-conjugating enzyme]-L-cysteine + [acceptor protein]-L-lysine = [E2 ubiquitin-conjugating enzyme]-L-cysteine + N(6)-ubiquitinyl-[acceptor protein]-L-lysine.</text>
        <dbReference type="EC" id="2.3.2.27"/>
    </reaction>
</comment>
<keyword evidence="8" id="KW-0519">Myristate</keyword>
<keyword evidence="14" id="KW-0863">Zinc-finger</keyword>
<dbReference type="GO" id="GO:0005768">
    <property type="term" value="C:endosome"/>
    <property type="evidence" value="ECO:0007669"/>
    <property type="project" value="UniProtKB-SubCell"/>
</dbReference>
<evidence type="ECO:0000256" key="6">
    <source>
        <dbReference type="ARBA" id="ARBA00012483"/>
    </source>
</evidence>
<evidence type="ECO:0000256" key="14">
    <source>
        <dbReference type="PROSITE-ProRule" id="PRU00175"/>
    </source>
</evidence>
<evidence type="ECO:0000256" key="12">
    <source>
        <dbReference type="ARBA" id="ARBA00023228"/>
    </source>
</evidence>
<dbReference type="GO" id="GO:0043161">
    <property type="term" value="P:proteasome-mediated ubiquitin-dependent protein catabolic process"/>
    <property type="evidence" value="ECO:0007669"/>
    <property type="project" value="TreeGrafter"/>
</dbReference>
<dbReference type="InterPro" id="IPR013083">
    <property type="entry name" value="Znf_RING/FYVE/PHD"/>
</dbReference>
<evidence type="ECO:0000256" key="11">
    <source>
        <dbReference type="ARBA" id="ARBA00023136"/>
    </source>
</evidence>
<feature type="compositionally biased region" description="Low complexity" evidence="15">
    <location>
        <begin position="110"/>
        <end position="145"/>
    </location>
</feature>
<keyword evidence="18" id="KW-1185">Reference proteome</keyword>
<evidence type="ECO:0000256" key="3">
    <source>
        <dbReference type="ARBA" id="ARBA00004177"/>
    </source>
</evidence>
<dbReference type="GO" id="GO:0008270">
    <property type="term" value="F:zinc ion binding"/>
    <property type="evidence" value="ECO:0007669"/>
    <property type="project" value="UniProtKB-KW"/>
</dbReference>
<keyword evidence="12" id="KW-0458">Lysosome</keyword>
<keyword evidence="13" id="KW-0449">Lipoprotein</keyword>
<keyword evidence="14" id="KW-0479">Metal-binding</keyword>
<dbReference type="Proteomes" id="UP000262825">
    <property type="component" value="Unassembled WGS sequence"/>
</dbReference>
<dbReference type="Pfam" id="PF13639">
    <property type="entry name" value="zf-RING_2"/>
    <property type="match status" value="1"/>
</dbReference>
<evidence type="ECO:0000256" key="7">
    <source>
        <dbReference type="ARBA" id="ARBA00022679"/>
    </source>
</evidence>
<comment type="subcellular location">
    <subcellularLocation>
        <location evidence="3">Endosome</location>
    </subcellularLocation>
    <subcellularLocation>
        <location evidence="4">Lysosome</location>
    </subcellularLocation>
    <subcellularLocation>
        <location evidence="2">Membrane</location>
        <topology evidence="2">Peripheral membrane protein</topology>
    </subcellularLocation>
</comment>
<dbReference type="InterPro" id="IPR001841">
    <property type="entry name" value="Znf_RING"/>
</dbReference>
<dbReference type="Gene3D" id="3.30.40.10">
    <property type="entry name" value="Zinc/RING finger domain, C3HC4 (zinc finger)"/>
    <property type="match status" value="1"/>
</dbReference>
<protein>
    <recommendedName>
        <fullName evidence="6">RING-type E3 ubiquitin transferase</fullName>
        <ecNumber evidence="6">2.3.2.27</ecNumber>
    </recommendedName>
</protein>
<feature type="region of interest" description="Disordered" evidence="15">
    <location>
        <begin position="92"/>
        <end position="203"/>
    </location>
</feature>
<dbReference type="PANTHER" id="PTHR46661">
    <property type="entry name" value="E3 UBIQUITIN-PROTEIN LIGASE ZNRF1-LIKE PROTEIN"/>
    <property type="match status" value="1"/>
</dbReference>
<evidence type="ECO:0000256" key="9">
    <source>
        <dbReference type="ARBA" id="ARBA00022753"/>
    </source>
</evidence>
<evidence type="ECO:0000256" key="15">
    <source>
        <dbReference type="SAM" id="MobiDB-lite"/>
    </source>
</evidence>
<evidence type="ECO:0000313" key="17">
    <source>
        <dbReference type="EMBL" id="SSD61240.1"/>
    </source>
</evidence>
<evidence type="ECO:0000256" key="10">
    <source>
        <dbReference type="ARBA" id="ARBA00022786"/>
    </source>
</evidence>
<organism evidence="17 18">
    <name type="scientific">Saccharomycodes ludwigii</name>
    <dbReference type="NCBI Taxonomy" id="36035"/>
    <lineage>
        <taxon>Eukaryota</taxon>
        <taxon>Fungi</taxon>
        <taxon>Dikarya</taxon>
        <taxon>Ascomycota</taxon>
        <taxon>Saccharomycotina</taxon>
        <taxon>Saccharomycetes</taxon>
        <taxon>Saccharomycodales</taxon>
        <taxon>Saccharomycodaceae</taxon>
        <taxon>Saccharomycodes</taxon>
    </lineage>
</organism>
<keyword evidence="10" id="KW-0833">Ubl conjugation pathway</keyword>
<keyword evidence="9" id="KW-0967">Endosome</keyword>
<keyword evidence="7" id="KW-0808">Transferase</keyword>
<keyword evidence="14" id="KW-0862">Zinc</keyword>
<dbReference type="AlphaFoldDB" id="A0A376BAS3"/>
<feature type="compositionally biased region" description="Polar residues" evidence="15">
    <location>
        <begin position="146"/>
        <end position="156"/>
    </location>
</feature>
<dbReference type="GO" id="GO:0070936">
    <property type="term" value="P:protein K48-linked ubiquitination"/>
    <property type="evidence" value="ECO:0007669"/>
    <property type="project" value="TreeGrafter"/>
</dbReference>
<dbReference type="VEuPathDB" id="FungiDB:SCODWIG_03001"/>
<evidence type="ECO:0000259" key="16">
    <source>
        <dbReference type="PROSITE" id="PS50089"/>
    </source>
</evidence>
<keyword evidence="11" id="KW-0472">Membrane</keyword>
<name>A0A376BAS3_9ASCO</name>
<evidence type="ECO:0000256" key="8">
    <source>
        <dbReference type="ARBA" id="ARBA00022707"/>
    </source>
</evidence>
<dbReference type="CDD" id="cd16489">
    <property type="entry name" value="mRING-CH-C4HC2H_ZNRF"/>
    <property type="match status" value="1"/>
</dbReference>
<dbReference type="SMART" id="SM00184">
    <property type="entry name" value="RING"/>
    <property type="match status" value="1"/>
</dbReference>
<dbReference type="PANTHER" id="PTHR46661:SF4">
    <property type="entry name" value="RING-TYPE DOMAIN-CONTAINING PROTEIN"/>
    <property type="match status" value="1"/>
</dbReference>
<sequence>MYQREQDQEVLSFYETRSDLPPYRTCITCYNILQRDHMSLSAEQYHRKKLRQNRRDRGVTNTFFTTATISNVSSNEPNVKNDNGIVLIEERLEDEEDGEGDTESRTEIRSSSASTMTTATTTTTALSTGNNNNMNGSTNSSTVSNLDNSGSANLPSASIHRILDNNTKKLAANKKKSCKRKSIKKTKKKLKQSLNHDQDADDDERARCPICNEKLTSLTEEESQVHINECLHKAESIHQHHYNDKTSPSSTNRMLVYAVKDNKENHYEECPICFELMEPGQKIGRLECFCVFHYKCIKEWFNKKRQKSKDYSKNWCPFHDAIL</sequence>
<dbReference type="PROSITE" id="PS50089">
    <property type="entry name" value="ZF_RING_2"/>
    <property type="match status" value="1"/>
</dbReference>
<evidence type="ECO:0000313" key="18">
    <source>
        <dbReference type="Proteomes" id="UP000262825"/>
    </source>
</evidence>
<feature type="compositionally biased region" description="Acidic residues" evidence="15">
    <location>
        <begin position="92"/>
        <end position="101"/>
    </location>
</feature>
<evidence type="ECO:0000256" key="2">
    <source>
        <dbReference type="ARBA" id="ARBA00004170"/>
    </source>
</evidence>
<evidence type="ECO:0000256" key="13">
    <source>
        <dbReference type="ARBA" id="ARBA00023288"/>
    </source>
</evidence>
<evidence type="ECO:0000256" key="5">
    <source>
        <dbReference type="ARBA" id="ARBA00004906"/>
    </source>
</evidence>
<feature type="domain" description="RING-type" evidence="16">
    <location>
        <begin position="270"/>
        <end position="320"/>
    </location>
</feature>
<comment type="pathway">
    <text evidence="5">Protein modification; protein ubiquitination.</text>
</comment>
<dbReference type="EC" id="2.3.2.27" evidence="6"/>
<evidence type="ECO:0000256" key="1">
    <source>
        <dbReference type="ARBA" id="ARBA00000900"/>
    </source>
</evidence>
<dbReference type="GO" id="GO:0061630">
    <property type="term" value="F:ubiquitin protein ligase activity"/>
    <property type="evidence" value="ECO:0007669"/>
    <property type="project" value="UniProtKB-EC"/>
</dbReference>
<dbReference type="InterPro" id="IPR051878">
    <property type="entry name" value="ZNRF_ubiq-protein_ligase"/>
</dbReference>
<feature type="compositionally biased region" description="Basic residues" evidence="15">
    <location>
        <begin position="171"/>
        <end position="191"/>
    </location>
</feature>